<organism evidence="20">
    <name type="scientific">Tanacetum cinerariifolium</name>
    <name type="common">Dalmatian daisy</name>
    <name type="synonym">Chrysanthemum cinerariifolium</name>
    <dbReference type="NCBI Taxonomy" id="118510"/>
    <lineage>
        <taxon>Eukaryota</taxon>
        <taxon>Viridiplantae</taxon>
        <taxon>Streptophyta</taxon>
        <taxon>Embryophyta</taxon>
        <taxon>Tracheophyta</taxon>
        <taxon>Spermatophyta</taxon>
        <taxon>Magnoliopsida</taxon>
        <taxon>eudicotyledons</taxon>
        <taxon>Gunneridae</taxon>
        <taxon>Pentapetalae</taxon>
        <taxon>asterids</taxon>
        <taxon>campanulids</taxon>
        <taxon>Asterales</taxon>
        <taxon>Asteraceae</taxon>
        <taxon>Asteroideae</taxon>
        <taxon>Anthemideae</taxon>
        <taxon>Anthemidinae</taxon>
        <taxon>Tanacetum</taxon>
    </lineage>
</organism>
<comment type="caution">
    <text evidence="20">The sequence shown here is derived from an EMBL/GenBank/DDBJ whole genome shotgun (WGS) entry which is preliminary data.</text>
</comment>
<dbReference type="SUPFAM" id="SSF56672">
    <property type="entry name" value="DNA/RNA polymerases"/>
    <property type="match status" value="1"/>
</dbReference>
<evidence type="ECO:0000256" key="10">
    <source>
        <dbReference type="ARBA" id="ARBA00022908"/>
    </source>
</evidence>
<keyword evidence="6" id="KW-0064">Aspartyl protease</keyword>
<dbReference type="Pfam" id="PF17919">
    <property type="entry name" value="RT_RNaseH_2"/>
    <property type="match status" value="1"/>
</dbReference>
<dbReference type="GO" id="GO:0006508">
    <property type="term" value="P:proteolysis"/>
    <property type="evidence" value="ECO:0007669"/>
    <property type="project" value="UniProtKB-KW"/>
</dbReference>
<keyword evidence="8" id="KW-0378">Hydrolase</keyword>
<dbReference type="Gene3D" id="1.10.340.70">
    <property type="match status" value="1"/>
</dbReference>
<reference evidence="20" key="1">
    <citation type="journal article" date="2019" name="Sci. Rep.">
        <title>Draft genome of Tanacetum cinerariifolium, the natural source of mosquito coil.</title>
        <authorList>
            <person name="Yamashiro T."/>
            <person name="Shiraishi A."/>
            <person name="Satake H."/>
            <person name="Nakayama K."/>
        </authorList>
    </citation>
    <scope>NUCLEOTIDE SEQUENCE</scope>
</reference>
<dbReference type="GO" id="GO:0004190">
    <property type="term" value="F:aspartic-type endopeptidase activity"/>
    <property type="evidence" value="ECO:0007669"/>
    <property type="project" value="UniProtKB-KW"/>
</dbReference>
<feature type="domain" description="Integrase zinc-binding" evidence="18">
    <location>
        <begin position="522"/>
        <end position="564"/>
    </location>
</feature>
<evidence type="ECO:0000256" key="11">
    <source>
        <dbReference type="ARBA" id="ARBA00022918"/>
    </source>
</evidence>
<dbReference type="FunFam" id="3.30.70.270:FF:000003">
    <property type="entry name" value="Transposon Ty3-G Gag-Pol polyprotein"/>
    <property type="match status" value="1"/>
</dbReference>
<keyword evidence="2" id="KW-0808">Transferase</keyword>
<keyword evidence="15" id="KW-0511">Multifunctional enzyme</keyword>
<evidence type="ECO:0000256" key="6">
    <source>
        <dbReference type="ARBA" id="ARBA00022750"/>
    </source>
</evidence>
<protein>
    <submittedName>
        <fullName evidence="20">Transposon Ty3-I Gag-Pol polyprotein isoform X1</fullName>
    </submittedName>
</protein>
<evidence type="ECO:0000256" key="8">
    <source>
        <dbReference type="ARBA" id="ARBA00022801"/>
    </source>
</evidence>
<dbReference type="CDD" id="cd01647">
    <property type="entry name" value="RT_LTR"/>
    <property type="match status" value="1"/>
</dbReference>
<evidence type="ECO:0000256" key="15">
    <source>
        <dbReference type="ARBA" id="ARBA00023268"/>
    </source>
</evidence>
<evidence type="ECO:0000256" key="3">
    <source>
        <dbReference type="ARBA" id="ARBA00022695"/>
    </source>
</evidence>
<keyword evidence="9" id="KW-0460">Magnesium</keyword>
<dbReference type="EMBL" id="BKCJ010003191">
    <property type="protein sequence ID" value="GEU53554.1"/>
    <property type="molecule type" value="Genomic_DNA"/>
</dbReference>
<dbReference type="GO" id="GO:0003964">
    <property type="term" value="F:RNA-directed DNA polymerase activity"/>
    <property type="evidence" value="ECO:0007669"/>
    <property type="project" value="UniProtKB-KW"/>
</dbReference>
<evidence type="ECO:0000259" key="19">
    <source>
        <dbReference type="Pfam" id="PF24626"/>
    </source>
</evidence>
<keyword evidence="12" id="KW-0239">DNA-directed DNA polymerase</keyword>
<dbReference type="PANTHER" id="PTHR37984:SF5">
    <property type="entry name" value="PROTEIN NYNRIN-LIKE"/>
    <property type="match status" value="1"/>
</dbReference>
<dbReference type="AlphaFoldDB" id="A0A6L2L074"/>
<evidence type="ECO:0000259" key="16">
    <source>
        <dbReference type="Pfam" id="PF00078"/>
    </source>
</evidence>
<feature type="domain" description="Reverse transcriptase/retrotransposon-derived protein RNase H-like" evidence="17">
    <location>
        <begin position="426"/>
        <end position="467"/>
    </location>
</feature>
<evidence type="ECO:0000256" key="12">
    <source>
        <dbReference type="ARBA" id="ARBA00022932"/>
    </source>
</evidence>
<dbReference type="InterPro" id="IPR000477">
    <property type="entry name" value="RT_dom"/>
</dbReference>
<sequence length="684" mass="79094">MAMGMLWGSAFPVDFLARDNGPDSLYILLSSFWRLEHPFHKIFIDWSHPGHKSSACRKERGKQLMMESGKSESYEYEDEVEYAVKPRYDEDGESNEDNLVYGDSGQMLVIRKSLLLPKEEEKDEWLRSNIFHTTCTIKDKVCKLIIDSGSCQKYFDNVWCDVVLMDACHILLGRPWQFNCCKIHDGRSNTYRFNKDNLKVTLVPSKEASPTKPSKRANENFLSISNFMGKVYESGIMFALVVLEVYSKIYLRSGYHQIHIRPGDEWKTAFKTREGLYEWLVMPFGLSNAPSTFMRVMNHVLKPFLQKCVVVYFDDILVYSRSLEEHCEHLEDVLETLRKEKLYVNLKKCSFATSSVLFLWFVISAEGVMVDRSKVQAIVEWPTPRSIHDVRSFHGLASFYRCFIRNFSSLIALVTECMKAGVKFHWTPEASESFKLIKKKMSKAPVLVLPDFGKVFEVDCDAFKVGIVVRAEIQGLDTFKEMYTEDSYFGHVMQEVLNGQRYDYQLQDGFLFKGTRLCIPDCSSREKVVAEQHALGHFGRDKSIALVESKYFWPKLKRDVTRHIEVQAHNAKYKKVKLQVQAHNAKYKKAADLHRRKVVFEDKDYVWAVLTKDRLPAGVNVKLRDRKIGPCQIQKKINDNAYQLQLPSHLNVSDVFNVKHLIPFKGDLTNSYNSRASSSLTRAD</sequence>
<evidence type="ECO:0000256" key="9">
    <source>
        <dbReference type="ARBA" id="ARBA00022842"/>
    </source>
</evidence>
<evidence type="ECO:0000256" key="1">
    <source>
        <dbReference type="ARBA" id="ARBA00022670"/>
    </source>
</evidence>
<keyword evidence="5" id="KW-0479">Metal-binding</keyword>
<name>A0A6L2L074_TANCI</name>
<evidence type="ECO:0000256" key="2">
    <source>
        <dbReference type="ARBA" id="ARBA00022679"/>
    </source>
</evidence>
<dbReference type="FunFam" id="3.10.10.10:FF:000007">
    <property type="entry name" value="Retrovirus-related Pol polyprotein from transposon 17.6-like Protein"/>
    <property type="match status" value="1"/>
</dbReference>
<dbReference type="Pfam" id="PF17921">
    <property type="entry name" value="Integrase_H2C2"/>
    <property type="match status" value="1"/>
</dbReference>
<proteinExistence type="predicted"/>
<evidence type="ECO:0000256" key="5">
    <source>
        <dbReference type="ARBA" id="ARBA00022723"/>
    </source>
</evidence>
<dbReference type="Gene3D" id="3.10.10.10">
    <property type="entry name" value="HIV Type 1 Reverse Transcriptase, subunit A, domain 1"/>
    <property type="match status" value="1"/>
</dbReference>
<evidence type="ECO:0000256" key="14">
    <source>
        <dbReference type="ARBA" id="ARBA00023172"/>
    </source>
</evidence>
<feature type="domain" description="Reverse transcriptase" evidence="16">
    <location>
        <begin position="244"/>
        <end position="359"/>
    </location>
</feature>
<dbReference type="Pfam" id="PF00078">
    <property type="entry name" value="RVT_1"/>
    <property type="match status" value="1"/>
</dbReference>
<dbReference type="GO" id="GO:0015074">
    <property type="term" value="P:DNA integration"/>
    <property type="evidence" value="ECO:0007669"/>
    <property type="project" value="UniProtKB-KW"/>
</dbReference>
<dbReference type="GO" id="GO:0004519">
    <property type="term" value="F:endonuclease activity"/>
    <property type="evidence" value="ECO:0007669"/>
    <property type="project" value="UniProtKB-KW"/>
</dbReference>
<keyword evidence="3" id="KW-0548">Nucleotidyltransferase</keyword>
<dbReference type="FunFam" id="3.30.70.270:FF:000020">
    <property type="entry name" value="Transposon Tf2-6 polyprotein-like Protein"/>
    <property type="match status" value="1"/>
</dbReference>
<dbReference type="InterPro" id="IPR043502">
    <property type="entry name" value="DNA/RNA_pol_sf"/>
</dbReference>
<dbReference type="GO" id="GO:0046872">
    <property type="term" value="F:metal ion binding"/>
    <property type="evidence" value="ECO:0007669"/>
    <property type="project" value="UniProtKB-KW"/>
</dbReference>
<dbReference type="GO" id="GO:0006310">
    <property type="term" value="P:DNA recombination"/>
    <property type="evidence" value="ECO:0007669"/>
    <property type="project" value="UniProtKB-KW"/>
</dbReference>
<dbReference type="InterPro" id="IPR043128">
    <property type="entry name" value="Rev_trsase/Diguanyl_cyclase"/>
</dbReference>
<evidence type="ECO:0000256" key="7">
    <source>
        <dbReference type="ARBA" id="ARBA00022759"/>
    </source>
</evidence>
<evidence type="ECO:0000256" key="4">
    <source>
        <dbReference type="ARBA" id="ARBA00022722"/>
    </source>
</evidence>
<dbReference type="InterPro" id="IPR056924">
    <property type="entry name" value="SH3_Tf2-1"/>
</dbReference>
<keyword evidence="11" id="KW-0695">RNA-directed DNA polymerase</keyword>
<dbReference type="GO" id="GO:0003677">
    <property type="term" value="F:DNA binding"/>
    <property type="evidence" value="ECO:0007669"/>
    <property type="project" value="UniProtKB-KW"/>
</dbReference>
<dbReference type="InterPro" id="IPR050951">
    <property type="entry name" value="Retrovirus_Pol_polyprotein"/>
</dbReference>
<evidence type="ECO:0000256" key="13">
    <source>
        <dbReference type="ARBA" id="ARBA00023125"/>
    </source>
</evidence>
<keyword evidence="4" id="KW-0540">Nuclease</keyword>
<dbReference type="InterPro" id="IPR041588">
    <property type="entry name" value="Integrase_H2C2"/>
</dbReference>
<dbReference type="Pfam" id="PF24626">
    <property type="entry name" value="SH3_Tf2-1"/>
    <property type="match status" value="1"/>
</dbReference>
<keyword evidence="7" id="KW-0255">Endonuclease</keyword>
<dbReference type="PANTHER" id="PTHR37984">
    <property type="entry name" value="PROTEIN CBG26694"/>
    <property type="match status" value="1"/>
</dbReference>
<dbReference type="InterPro" id="IPR041577">
    <property type="entry name" value="RT_RNaseH_2"/>
</dbReference>
<keyword evidence="10" id="KW-0229">DNA integration</keyword>
<keyword evidence="1" id="KW-0645">Protease</keyword>
<feature type="domain" description="Tf2-1-like SH3-like" evidence="19">
    <location>
        <begin position="604"/>
        <end position="664"/>
    </location>
</feature>
<keyword evidence="14" id="KW-0233">DNA recombination</keyword>
<evidence type="ECO:0000259" key="17">
    <source>
        <dbReference type="Pfam" id="PF17919"/>
    </source>
</evidence>
<evidence type="ECO:0000313" key="20">
    <source>
        <dbReference type="EMBL" id="GEU53554.1"/>
    </source>
</evidence>
<dbReference type="GO" id="GO:0003887">
    <property type="term" value="F:DNA-directed DNA polymerase activity"/>
    <property type="evidence" value="ECO:0007669"/>
    <property type="project" value="UniProtKB-KW"/>
</dbReference>
<dbReference type="Gene3D" id="3.30.70.270">
    <property type="match status" value="2"/>
</dbReference>
<keyword evidence="13" id="KW-0238">DNA-binding</keyword>
<accession>A0A6L2L074</accession>
<gene>
    <name evidence="20" type="ORF">Tci_025532</name>
</gene>
<evidence type="ECO:0000259" key="18">
    <source>
        <dbReference type="Pfam" id="PF17921"/>
    </source>
</evidence>